<dbReference type="PANTHER" id="PTHR23520:SF5">
    <property type="entry name" value="TRANSPORTER, PUTATIVE (AFU_ORTHOLOGUE AFUA_3G04000)-RELATED"/>
    <property type="match status" value="1"/>
</dbReference>
<feature type="region of interest" description="Disordered" evidence="2">
    <location>
        <begin position="223"/>
        <end position="263"/>
    </location>
</feature>
<feature type="transmembrane region" description="Helical" evidence="3">
    <location>
        <begin position="358"/>
        <end position="384"/>
    </location>
</feature>
<evidence type="ECO:0000256" key="2">
    <source>
        <dbReference type="SAM" id="MobiDB-lite"/>
    </source>
</evidence>
<dbReference type="SUPFAM" id="SSF103473">
    <property type="entry name" value="MFS general substrate transporter"/>
    <property type="match status" value="1"/>
</dbReference>
<dbReference type="GO" id="GO:0000329">
    <property type="term" value="C:fungal-type vacuole membrane"/>
    <property type="evidence" value="ECO:0007669"/>
    <property type="project" value="TreeGrafter"/>
</dbReference>
<feature type="transmembrane region" description="Helical" evidence="3">
    <location>
        <begin position="193"/>
        <end position="213"/>
    </location>
</feature>
<dbReference type="GO" id="GO:0022857">
    <property type="term" value="F:transmembrane transporter activity"/>
    <property type="evidence" value="ECO:0007669"/>
    <property type="project" value="InterPro"/>
</dbReference>
<feature type="transmembrane region" description="Helical" evidence="3">
    <location>
        <begin position="320"/>
        <end position="338"/>
    </location>
</feature>
<feature type="transmembrane region" description="Helical" evidence="3">
    <location>
        <begin position="283"/>
        <end position="308"/>
    </location>
</feature>
<keyword evidence="3" id="KW-1133">Transmembrane helix</keyword>
<evidence type="ECO:0000313" key="4">
    <source>
        <dbReference type="EMBL" id="CZT19457.1"/>
    </source>
</evidence>
<dbReference type="InterPro" id="IPR036259">
    <property type="entry name" value="MFS_trans_sf"/>
</dbReference>
<sequence length="464" mass="49911">MAKMETEARALPHTGAKIIWNSSWDVKVLLLLRMIRLVGYGGTTFVLALYLNALGFSDPEVGVFMTSTLLGTLIIGVALTYVGDGLGVRSTAIVGGLLMCASGVAFAWLDNFWLLLLASIAGVISPSANEIDPFKPVEEAALARLSSLESRNAVFAWWTMLGMLGTAGSNLLAGWIIDASQTWGYQPIDSYRIIFLGYSCIGVVKLLCCALLSREAELATSDREATSFPSESDAEAEAEREPLLGRSSGSRGHASVAAGTHPSKPLAAVRKRSPVFSPTSFTFMWQLSLALAFDFIGSGLAQMSWMTYFFKREYDVKESAMGSATFIAGIASSILNLASSSLSDSIGQVQTMVLCHSLNAISLLMISVPGNKYVALALFIFRIVTREVDNAPRQSFISAGVLDSERTAAMGVVNIVKTIGSCIGLYSTGIFAGCDLFWLAFIVAGALKLVYNLLIIVFFWRKAR</sequence>
<gene>
    <name evidence="4" type="ORF">RCC_05308</name>
</gene>
<dbReference type="Proteomes" id="UP000225277">
    <property type="component" value="Unassembled WGS sequence"/>
</dbReference>
<evidence type="ECO:0000313" key="5">
    <source>
        <dbReference type="Proteomes" id="UP000225277"/>
    </source>
</evidence>
<comment type="subcellular location">
    <subcellularLocation>
        <location evidence="1">Membrane</location>
        <topology evidence="1">Multi-pass membrane protein</topology>
    </subcellularLocation>
</comment>
<evidence type="ECO:0000256" key="1">
    <source>
        <dbReference type="ARBA" id="ARBA00004141"/>
    </source>
</evidence>
<dbReference type="Gene3D" id="1.20.1250.20">
    <property type="entry name" value="MFS general substrate transporter like domains"/>
    <property type="match status" value="1"/>
</dbReference>
<feature type="transmembrane region" description="Helical" evidence="3">
    <location>
        <begin position="155"/>
        <end position="177"/>
    </location>
</feature>
<dbReference type="InterPro" id="IPR011701">
    <property type="entry name" value="MFS"/>
</dbReference>
<reference evidence="4 5" key="1">
    <citation type="submission" date="2016-03" db="EMBL/GenBank/DDBJ databases">
        <authorList>
            <person name="Ploux O."/>
        </authorList>
    </citation>
    <scope>NUCLEOTIDE SEQUENCE [LARGE SCALE GENOMIC DNA]</scope>
    <source>
        <strain evidence="4 5">URUG2</strain>
    </source>
</reference>
<dbReference type="STRING" id="112498.A0A2D3V450"/>
<organism evidence="4 5">
    <name type="scientific">Ramularia collo-cygni</name>
    <dbReference type="NCBI Taxonomy" id="112498"/>
    <lineage>
        <taxon>Eukaryota</taxon>
        <taxon>Fungi</taxon>
        <taxon>Dikarya</taxon>
        <taxon>Ascomycota</taxon>
        <taxon>Pezizomycotina</taxon>
        <taxon>Dothideomycetes</taxon>
        <taxon>Dothideomycetidae</taxon>
        <taxon>Mycosphaerellales</taxon>
        <taxon>Mycosphaerellaceae</taxon>
        <taxon>Ramularia</taxon>
    </lineage>
</organism>
<feature type="transmembrane region" description="Helical" evidence="3">
    <location>
        <begin position="412"/>
        <end position="432"/>
    </location>
</feature>
<dbReference type="OrthoDB" id="10027823at2759"/>
<feature type="transmembrane region" description="Helical" evidence="3">
    <location>
        <begin position="62"/>
        <end position="83"/>
    </location>
</feature>
<name>A0A2D3V450_9PEZI</name>
<proteinExistence type="predicted"/>
<protein>
    <submittedName>
        <fullName evidence="4">Related to Staphylococcus multidrug resistance protein</fullName>
    </submittedName>
</protein>
<dbReference type="GeneID" id="35600471"/>
<keyword evidence="5" id="KW-1185">Reference proteome</keyword>
<accession>A0A2D3V450</accession>
<dbReference type="PANTHER" id="PTHR23520">
    <property type="entry name" value="TRANSPORTER, PUTATIVE (AFU_ORTHOLOGUE AFUA_3G04000)-RELATED"/>
    <property type="match status" value="1"/>
</dbReference>
<feature type="transmembrane region" description="Helical" evidence="3">
    <location>
        <begin position="438"/>
        <end position="460"/>
    </location>
</feature>
<evidence type="ECO:0000256" key="3">
    <source>
        <dbReference type="SAM" id="Phobius"/>
    </source>
</evidence>
<dbReference type="Pfam" id="PF07690">
    <property type="entry name" value="MFS_1"/>
    <property type="match status" value="1"/>
</dbReference>
<keyword evidence="3" id="KW-0812">Transmembrane</keyword>
<dbReference type="RefSeq" id="XP_023626347.1">
    <property type="nucleotide sequence ID" value="XM_023770579.1"/>
</dbReference>
<keyword evidence="3" id="KW-0472">Membrane</keyword>
<feature type="transmembrane region" description="Helical" evidence="3">
    <location>
        <begin position="90"/>
        <end position="109"/>
    </location>
</feature>
<dbReference type="EMBL" id="FJUY01000007">
    <property type="protein sequence ID" value="CZT19457.1"/>
    <property type="molecule type" value="Genomic_DNA"/>
</dbReference>
<dbReference type="AlphaFoldDB" id="A0A2D3V450"/>
<feature type="transmembrane region" description="Helical" evidence="3">
    <location>
        <begin position="37"/>
        <end position="56"/>
    </location>
</feature>